<keyword evidence="1" id="KW-1133">Transmembrane helix</keyword>
<dbReference type="PANTHER" id="PTHR28026">
    <property type="entry name" value="DUF962 DOMAIN PROTEIN (AFU_ORTHOLOGUE AFUA_8G05310)"/>
    <property type="match status" value="1"/>
</dbReference>
<accession>A0ABV8CDS5</accession>
<dbReference type="Proteomes" id="UP001595758">
    <property type="component" value="Unassembled WGS sequence"/>
</dbReference>
<keyword evidence="1" id="KW-0472">Membrane</keyword>
<reference evidence="3" key="1">
    <citation type="journal article" date="2019" name="Int. J. Syst. Evol. Microbiol.">
        <title>The Global Catalogue of Microorganisms (GCM) 10K type strain sequencing project: providing services to taxonomists for standard genome sequencing and annotation.</title>
        <authorList>
            <consortium name="The Broad Institute Genomics Platform"/>
            <consortium name="The Broad Institute Genome Sequencing Center for Infectious Disease"/>
            <person name="Wu L."/>
            <person name="Ma J."/>
        </authorList>
    </citation>
    <scope>NUCLEOTIDE SEQUENCE [LARGE SCALE GENOMIC DNA]</scope>
    <source>
        <strain evidence="3">CCUG 59858</strain>
    </source>
</reference>
<keyword evidence="3" id="KW-1185">Reference proteome</keyword>
<proteinExistence type="predicted"/>
<keyword evidence="1" id="KW-0812">Transmembrane</keyword>
<evidence type="ECO:0000256" key="1">
    <source>
        <dbReference type="SAM" id="Phobius"/>
    </source>
</evidence>
<evidence type="ECO:0000313" key="2">
    <source>
        <dbReference type="EMBL" id="MFC3908327.1"/>
    </source>
</evidence>
<protein>
    <submittedName>
        <fullName evidence="2">DUF962 domain-containing protein</fullName>
    </submittedName>
</protein>
<comment type="caution">
    <text evidence="2">The sequence shown here is derived from an EMBL/GenBank/DDBJ whole genome shotgun (WGS) entry which is preliminary data.</text>
</comment>
<dbReference type="Pfam" id="PF06127">
    <property type="entry name" value="Mpo1-like"/>
    <property type="match status" value="1"/>
</dbReference>
<feature type="transmembrane region" description="Helical" evidence="1">
    <location>
        <begin position="48"/>
        <end position="68"/>
    </location>
</feature>
<dbReference type="RefSeq" id="WP_382341498.1">
    <property type="nucleotide sequence ID" value="NZ_JBHSAB010000004.1"/>
</dbReference>
<sequence>MKSFSEQAQFYGQYHQKKATLYSHLIGVPLIIFSLMVLLGFVKIIVPSVFATTLAGLTTLGMFIYYLLLNWRLTLLLAPVLIILLWLSTFFSHAGPTATGLWVFAITFIAGWTAQLAGHVIEGKRPALADNLVQALVAPLFLVAEVCFMAGYMTGLKKELHPEM</sequence>
<organism evidence="2 3">
    <name type="scientific">Legionella dresdenensis</name>
    <dbReference type="NCBI Taxonomy" id="450200"/>
    <lineage>
        <taxon>Bacteria</taxon>
        <taxon>Pseudomonadati</taxon>
        <taxon>Pseudomonadota</taxon>
        <taxon>Gammaproteobacteria</taxon>
        <taxon>Legionellales</taxon>
        <taxon>Legionellaceae</taxon>
        <taxon>Legionella</taxon>
    </lineage>
</organism>
<dbReference type="InterPro" id="IPR009305">
    <property type="entry name" value="Mpo1-like"/>
</dbReference>
<dbReference type="EMBL" id="JBHSAB010000004">
    <property type="protein sequence ID" value="MFC3908327.1"/>
    <property type="molecule type" value="Genomic_DNA"/>
</dbReference>
<gene>
    <name evidence="2" type="ORF">ACFORL_04465</name>
</gene>
<feature type="transmembrane region" description="Helical" evidence="1">
    <location>
        <begin position="133"/>
        <end position="154"/>
    </location>
</feature>
<name>A0ABV8CDS5_9GAMM</name>
<dbReference type="PANTHER" id="PTHR28026:SF9">
    <property type="entry name" value="2-HYDROXY-PALMITIC ACID DIOXYGENASE MPO1"/>
    <property type="match status" value="1"/>
</dbReference>
<feature type="transmembrane region" description="Helical" evidence="1">
    <location>
        <begin position="21"/>
        <end position="42"/>
    </location>
</feature>
<feature type="transmembrane region" description="Helical" evidence="1">
    <location>
        <begin position="75"/>
        <end position="95"/>
    </location>
</feature>
<evidence type="ECO:0000313" key="3">
    <source>
        <dbReference type="Proteomes" id="UP001595758"/>
    </source>
</evidence>
<feature type="transmembrane region" description="Helical" evidence="1">
    <location>
        <begin position="101"/>
        <end position="121"/>
    </location>
</feature>